<dbReference type="Proteomes" id="UP001652700">
    <property type="component" value="Unplaced"/>
</dbReference>
<keyword evidence="3" id="KW-1185">Reference proteome</keyword>
<protein>
    <submittedName>
        <fullName evidence="2">Uncharacterized protein</fullName>
    </submittedName>
</protein>
<accession>A0ABM5JT06</accession>
<sequence>MVQGGVDQRDSNGPRWRRSAGQQRSKVESISGTATVQGGDGQRDSNGPRWSRSAGQQRSKVETVSGTAMVQSGGDQRDNNGPRWSRSAGQQRSKVEAVSGTATVQVEVIGSPEQPITIRFNFNTASLASGYADDSLNRPTRGTKLCVGRFTCGKRTW</sequence>
<feature type="region of interest" description="Disordered" evidence="1">
    <location>
        <begin position="1"/>
        <end position="99"/>
    </location>
</feature>
<evidence type="ECO:0000256" key="1">
    <source>
        <dbReference type="SAM" id="MobiDB-lite"/>
    </source>
</evidence>
<dbReference type="GeneID" id="126881077"/>
<feature type="compositionally biased region" description="Polar residues" evidence="1">
    <location>
        <begin position="53"/>
        <end position="74"/>
    </location>
</feature>
<evidence type="ECO:0000313" key="2">
    <source>
        <dbReference type="EnsemblMetazoa" id="XP_050501069.1"/>
    </source>
</evidence>
<name>A0ABM5JT06_DIAVI</name>
<reference evidence="2" key="1">
    <citation type="submission" date="2025-05" db="UniProtKB">
        <authorList>
            <consortium name="EnsemblMetazoa"/>
        </authorList>
    </citation>
    <scope>IDENTIFICATION</scope>
</reference>
<dbReference type="EnsemblMetazoa" id="XM_050645112.1">
    <property type="protein sequence ID" value="XP_050501069.1"/>
    <property type="gene ID" value="LOC126881077"/>
</dbReference>
<feature type="compositionally biased region" description="Polar residues" evidence="1">
    <location>
        <begin position="20"/>
        <end position="36"/>
    </location>
</feature>
<evidence type="ECO:0000313" key="3">
    <source>
        <dbReference type="Proteomes" id="UP001652700"/>
    </source>
</evidence>
<dbReference type="RefSeq" id="XP_050501069.1">
    <property type="nucleotide sequence ID" value="XM_050645112.1"/>
</dbReference>
<organism evidence="2 3">
    <name type="scientific">Diabrotica virgifera virgifera</name>
    <name type="common">western corn rootworm</name>
    <dbReference type="NCBI Taxonomy" id="50390"/>
    <lineage>
        <taxon>Eukaryota</taxon>
        <taxon>Metazoa</taxon>
        <taxon>Ecdysozoa</taxon>
        <taxon>Arthropoda</taxon>
        <taxon>Hexapoda</taxon>
        <taxon>Insecta</taxon>
        <taxon>Pterygota</taxon>
        <taxon>Neoptera</taxon>
        <taxon>Endopterygota</taxon>
        <taxon>Coleoptera</taxon>
        <taxon>Polyphaga</taxon>
        <taxon>Cucujiformia</taxon>
        <taxon>Chrysomeloidea</taxon>
        <taxon>Chrysomelidae</taxon>
        <taxon>Galerucinae</taxon>
        <taxon>Diabroticina</taxon>
        <taxon>Diabroticites</taxon>
        <taxon>Diabrotica</taxon>
    </lineage>
</organism>
<proteinExistence type="predicted"/>